<dbReference type="InterPro" id="IPR036938">
    <property type="entry name" value="PAP2/HPO_sf"/>
</dbReference>
<feature type="transmembrane region" description="Helical" evidence="1">
    <location>
        <begin position="208"/>
        <end position="227"/>
    </location>
</feature>
<feature type="domain" description="Phosphatidic acid phosphatase type 2/haloperoxidase" evidence="2">
    <location>
        <begin position="35"/>
        <end position="143"/>
    </location>
</feature>
<keyword evidence="1" id="KW-1133">Transmembrane helix</keyword>
<comment type="caution">
    <text evidence="3">The sequence shown here is derived from an EMBL/GenBank/DDBJ whole genome shotgun (WGS) entry which is preliminary data.</text>
</comment>
<dbReference type="SUPFAM" id="SSF48317">
    <property type="entry name" value="Acid phosphatase/Vanadium-dependent haloperoxidase"/>
    <property type="match status" value="1"/>
</dbReference>
<organism evidence="3 4">
    <name type="scientific">Kiloniella laminariae</name>
    <dbReference type="NCBI Taxonomy" id="454162"/>
    <lineage>
        <taxon>Bacteria</taxon>
        <taxon>Pseudomonadati</taxon>
        <taxon>Pseudomonadota</taxon>
        <taxon>Alphaproteobacteria</taxon>
        <taxon>Rhodospirillales</taxon>
        <taxon>Kiloniellaceae</taxon>
        <taxon>Kiloniella</taxon>
    </lineage>
</organism>
<dbReference type="PANTHER" id="PTHR14969">
    <property type="entry name" value="SPHINGOSINE-1-PHOSPHATE PHOSPHOHYDROLASE"/>
    <property type="match status" value="1"/>
</dbReference>
<feature type="transmembrane region" description="Helical" evidence="1">
    <location>
        <begin position="162"/>
        <end position="184"/>
    </location>
</feature>
<sequence length="293" mass="32331">MPDFLVSILSHLGEVRLFLVATVCIYWIVCPRLGTRLWFALCLSSSLQHIFKMLFAQPRPYWLDPNLTAIEKSTSYGLPSGHAQTPPLFYGLLARSSRKLWAYLLAAAVVLVIGWTRIAGHVHSIEQVLSGWAVGITLLLLIIFLEKPVVRWWTTRNLKNRLTAASGFSALLLAAGLFATQRAAGLEVLELWTLNAGHPIDPVKADNVVLVPGLLFGWLVGLALLDGKHPEKPAKFIRLACRPLIGLPPTALFLLLAPDQNTAVLLTVTFLVGSFTGLWCSYGAPCLFRIFRI</sequence>
<feature type="transmembrane region" description="Helical" evidence="1">
    <location>
        <begin position="130"/>
        <end position="150"/>
    </location>
</feature>
<feature type="transmembrane region" description="Helical" evidence="1">
    <location>
        <begin position="263"/>
        <end position="288"/>
    </location>
</feature>
<evidence type="ECO:0000256" key="1">
    <source>
        <dbReference type="SAM" id="Phobius"/>
    </source>
</evidence>
<name>A0ABT4LLY3_9PROT</name>
<reference evidence="3" key="1">
    <citation type="submission" date="2022-12" db="EMBL/GenBank/DDBJ databases">
        <title>Bacterial isolates from different developmental stages of Nematostella vectensis.</title>
        <authorList>
            <person name="Fraune S."/>
        </authorList>
    </citation>
    <scope>NUCLEOTIDE SEQUENCE</scope>
    <source>
        <strain evidence="3">G21630-S1</strain>
    </source>
</reference>
<feature type="transmembrane region" description="Helical" evidence="1">
    <location>
        <begin position="12"/>
        <end position="29"/>
    </location>
</feature>
<dbReference type="SMART" id="SM00014">
    <property type="entry name" value="acidPPc"/>
    <property type="match status" value="1"/>
</dbReference>
<feature type="transmembrane region" description="Helical" evidence="1">
    <location>
        <begin position="100"/>
        <end position="118"/>
    </location>
</feature>
<proteinExistence type="predicted"/>
<evidence type="ECO:0000259" key="2">
    <source>
        <dbReference type="SMART" id="SM00014"/>
    </source>
</evidence>
<dbReference type="Gene3D" id="1.20.144.10">
    <property type="entry name" value="Phosphatidic acid phosphatase type 2/haloperoxidase"/>
    <property type="match status" value="1"/>
</dbReference>
<dbReference type="Pfam" id="PF01569">
    <property type="entry name" value="PAP2"/>
    <property type="match status" value="1"/>
</dbReference>
<evidence type="ECO:0000313" key="3">
    <source>
        <dbReference type="EMBL" id="MCZ4281386.1"/>
    </source>
</evidence>
<keyword evidence="4" id="KW-1185">Reference proteome</keyword>
<protein>
    <submittedName>
        <fullName evidence="3">Phosphatase PAP2 family protein</fullName>
    </submittedName>
</protein>
<dbReference type="EMBL" id="JAPWGY010000003">
    <property type="protein sequence ID" value="MCZ4281386.1"/>
    <property type="molecule type" value="Genomic_DNA"/>
</dbReference>
<gene>
    <name evidence="3" type="ORF">O4H49_11395</name>
</gene>
<dbReference type="PANTHER" id="PTHR14969:SF13">
    <property type="entry name" value="AT30094P"/>
    <property type="match status" value="1"/>
</dbReference>
<dbReference type="InterPro" id="IPR000326">
    <property type="entry name" value="PAP2/HPO"/>
</dbReference>
<feature type="transmembrane region" description="Helical" evidence="1">
    <location>
        <begin position="239"/>
        <end position="257"/>
    </location>
</feature>
<evidence type="ECO:0000313" key="4">
    <source>
        <dbReference type="Proteomes" id="UP001069802"/>
    </source>
</evidence>
<keyword evidence="1" id="KW-0812">Transmembrane</keyword>
<accession>A0ABT4LLY3</accession>
<dbReference type="RefSeq" id="WP_269423539.1">
    <property type="nucleotide sequence ID" value="NZ_JAPWGY010000003.1"/>
</dbReference>
<keyword evidence="1" id="KW-0472">Membrane</keyword>
<dbReference type="Proteomes" id="UP001069802">
    <property type="component" value="Unassembled WGS sequence"/>
</dbReference>